<organism evidence="2 3">
    <name type="scientific">Crossiella equi</name>
    <dbReference type="NCBI Taxonomy" id="130796"/>
    <lineage>
        <taxon>Bacteria</taxon>
        <taxon>Bacillati</taxon>
        <taxon>Actinomycetota</taxon>
        <taxon>Actinomycetes</taxon>
        <taxon>Pseudonocardiales</taxon>
        <taxon>Pseudonocardiaceae</taxon>
        <taxon>Crossiella</taxon>
    </lineage>
</organism>
<sequence>MYEADLAEVYDAVYAGRGKDYAAEAARVLDLAGRGRGVRSLLDVACGTGAHLESFAALLPEVVGLELSPDMAAAARRRLPGVPVHEGDMREFALAARFDVVTCMFSSIAYMRGQAELDRALARMAAHLRPGGVVVVEPWWFPETFLPGYVAGDVVTAGGRTLARVSHTVREGEVSVMSAHYLVAEADTGVRHFAVTHVNSLFTRAQYETAFRAAGLSVEFLSGGPSGRGLFRGTA</sequence>
<dbReference type="GO" id="GO:0008168">
    <property type="term" value="F:methyltransferase activity"/>
    <property type="evidence" value="ECO:0007669"/>
    <property type="project" value="UniProtKB-KW"/>
</dbReference>
<dbReference type="GO" id="GO:0032259">
    <property type="term" value="P:methylation"/>
    <property type="evidence" value="ECO:0007669"/>
    <property type="project" value="UniProtKB-KW"/>
</dbReference>
<evidence type="ECO:0000259" key="1">
    <source>
        <dbReference type="Pfam" id="PF13649"/>
    </source>
</evidence>
<evidence type="ECO:0000313" key="3">
    <source>
        <dbReference type="Proteomes" id="UP001519363"/>
    </source>
</evidence>
<dbReference type="Pfam" id="PF13649">
    <property type="entry name" value="Methyltransf_25"/>
    <property type="match status" value="1"/>
</dbReference>
<dbReference type="InterPro" id="IPR050508">
    <property type="entry name" value="Methyltransf_Superfamily"/>
</dbReference>
<dbReference type="Gene3D" id="2.20.130.10">
    <property type="entry name" value="CAC2371-like domains"/>
    <property type="match status" value="1"/>
</dbReference>
<keyword evidence="2" id="KW-0808">Transferase</keyword>
<reference evidence="2 3" key="1">
    <citation type="submission" date="2021-03" db="EMBL/GenBank/DDBJ databases">
        <title>Sequencing the genomes of 1000 actinobacteria strains.</title>
        <authorList>
            <person name="Klenk H.-P."/>
        </authorList>
    </citation>
    <scope>NUCLEOTIDE SEQUENCE [LARGE SCALE GENOMIC DNA]</scope>
    <source>
        <strain evidence="2 3">DSM 44580</strain>
    </source>
</reference>
<name>A0ABS5AB12_9PSEU</name>
<comment type="caution">
    <text evidence="2">The sequence shown here is derived from an EMBL/GenBank/DDBJ whole genome shotgun (WGS) entry which is preliminary data.</text>
</comment>
<proteinExistence type="predicted"/>
<evidence type="ECO:0000313" key="2">
    <source>
        <dbReference type="EMBL" id="MBP2473492.1"/>
    </source>
</evidence>
<dbReference type="InterPro" id="IPR041698">
    <property type="entry name" value="Methyltransf_25"/>
</dbReference>
<gene>
    <name evidence="2" type="ORF">JOF53_002364</name>
</gene>
<dbReference type="RefSeq" id="WP_086781270.1">
    <property type="nucleotide sequence ID" value="NZ_JAGIOO010000001.1"/>
</dbReference>
<dbReference type="CDD" id="cd02440">
    <property type="entry name" value="AdoMet_MTases"/>
    <property type="match status" value="1"/>
</dbReference>
<keyword evidence="2" id="KW-0489">Methyltransferase</keyword>
<keyword evidence="3" id="KW-1185">Reference proteome</keyword>
<dbReference type="Gene3D" id="3.40.50.150">
    <property type="entry name" value="Vaccinia Virus protein VP39"/>
    <property type="match status" value="1"/>
</dbReference>
<protein>
    <submittedName>
        <fullName evidence="2">SAM-dependent methyltransferase</fullName>
    </submittedName>
</protein>
<dbReference type="PANTHER" id="PTHR42912">
    <property type="entry name" value="METHYLTRANSFERASE"/>
    <property type="match status" value="1"/>
</dbReference>
<dbReference type="PANTHER" id="PTHR42912:SF80">
    <property type="entry name" value="METHYLTRANSFERASE DOMAIN-CONTAINING PROTEIN"/>
    <property type="match status" value="1"/>
</dbReference>
<feature type="domain" description="Methyltransferase" evidence="1">
    <location>
        <begin position="42"/>
        <end position="132"/>
    </location>
</feature>
<accession>A0ABS5AB12</accession>
<dbReference type="EMBL" id="JAGIOO010000001">
    <property type="protein sequence ID" value="MBP2473492.1"/>
    <property type="molecule type" value="Genomic_DNA"/>
</dbReference>
<dbReference type="InterPro" id="IPR029063">
    <property type="entry name" value="SAM-dependent_MTases_sf"/>
</dbReference>
<dbReference type="SUPFAM" id="SSF53335">
    <property type="entry name" value="S-adenosyl-L-methionine-dependent methyltransferases"/>
    <property type="match status" value="1"/>
</dbReference>
<dbReference type="Proteomes" id="UP001519363">
    <property type="component" value="Unassembled WGS sequence"/>
</dbReference>